<feature type="repeat" description="TPR" evidence="1">
    <location>
        <begin position="304"/>
        <end position="337"/>
    </location>
</feature>
<protein>
    <submittedName>
        <fullName evidence="4">Uncharacterized protein</fullName>
    </submittedName>
</protein>
<dbReference type="Proteomes" id="UP001497480">
    <property type="component" value="Unassembled WGS sequence"/>
</dbReference>
<dbReference type="AlphaFoldDB" id="A0AAV1W9Y7"/>
<evidence type="ECO:0000256" key="3">
    <source>
        <dbReference type="SAM" id="MobiDB-lite"/>
    </source>
</evidence>
<dbReference type="PANTHER" id="PTHR36350">
    <property type="entry name" value="TRANSMEMBRANE PROTEIN"/>
    <property type="match status" value="1"/>
</dbReference>
<evidence type="ECO:0000313" key="5">
    <source>
        <dbReference type="Proteomes" id="UP001497480"/>
    </source>
</evidence>
<dbReference type="PROSITE" id="PS50005">
    <property type="entry name" value="TPR"/>
    <property type="match status" value="1"/>
</dbReference>
<dbReference type="InterPro" id="IPR019734">
    <property type="entry name" value="TPR_rpt"/>
</dbReference>
<dbReference type="Pfam" id="PF13174">
    <property type="entry name" value="TPR_6"/>
    <property type="match status" value="1"/>
</dbReference>
<proteinExistence type="predicted"/>
<name>A0AAV1W9Y7_LUPLU</name>
<dbReference type="Pfam" id="PF13432">
    <property type="entry name" value="TPR_16"/>
    <property type="match status" value="1"/>
</dbReference>
<comment type="caution">
    <text evidence="4">The sequence shown here is derived from an EMBL/GenBank/DDBJ whole genome shotgun (WGS) entry which is preliminary data.</text>
</comment>
<reference evidence="4 5" key="1">
    <citation type="submission" date="2024-03" db="EMBL/GenBank/DDBJ databases">
        <authorList>
            <person name="Martinez-Hernandez J."/>
        </authorList>
    </citation>
    <scope>NUCLEOTIDE SEQUENCE [LARGE SCALE GENOMIC DNA]</scope>
</reference>
<evidence type="ECO:0000256" key="2">
    <source>
        <dbReference type="SAM" id="Coils"/>
    </source>
</evidence>
<dbReference type="EMBL" id="CAXHTB010000005">
    <property type="protein sequence ID" value="CAL0306062.1"/>
    <property type="molecule type" value="Genomic_DNA"/>
</dbReference>
<feature type="coiled-coil region" evidence="2">
    <location>
        <begin position="243"/>
        <end position="299"/>
    </location>
</feature>
<dbReference type="SUPFAM" id="SSF48452">
    <property type="entry name" value="TPR-like"/>
    <property type="match status" value="1"/>
</dbReference>
<dbReference type="SMART" id="SM00028">
    <property type="entry name" value="TPR"/>
    <property type="match status" value="3"/>
</dbReference>
<evidence type="ECO:0000256" key="1">
    <source>
        <dbReference type="PROSITE-ProRule" id="PRU00339"/>
    </source>
</evidence>
<feature type="compositionally biased region" description="Low complexity" evidence="3">
    <location>
        <begin position="51"/>
        <end position="77"/>
    </location>
</feature>
<organism evidence="4 5">
    <name type="scientific">Lupinus luteus</name>
    <name type="common">European yellow lupine</name>
    <dbReference type="NCBI Taxonomy" id="3873"/>
    <lineage>
        <taxon>Eukaryota</taxon>
        <taxon>Viridiplantae</taxon>
        <taxon>Streptophyta</taxon>
        <taxon>Embryophyta</taxon>
        <taxon>Tracheophyta</taxon>
        <taxon>Spermatophyta</taxon>
        <taxon>Magnoliopsida</taxon>
        <taxon>eudicotyledons</taxon>
        <taxon>Gunneridae</taxon>
        <taxon>Pentapetalae</taxon>
        <taxon>rosids</taxon>
        <taxon>fabids</taxon>
        <taxon>Fabales</taxon>
        <taxon>Fabaceae</taxon>
        <taxon>Papilionoideae</taxon>
        <taxon>50 kb inversion clade</taxon>
        <taxon>genistoids sensu lato</taxon>
        <taxon>core genistoids</taxon>
        <taxon>Genisteae</taxon>
        <taxon>Lupinus</taxon>
    </lineage>
</organism>
<keyword evidence="1" id="KW-0802">TPR repeat</keyword>
<sequence length="359" mass="40287">MEKTFTRNLVPRTCDIRPENTRNQKNFKTISSPKPTNVVIFTSSPLSFFSPNPNSTTTTTTTTITTMSSTPSPSSTTLRFSLPRHHCVTSYYNPPTNPILHTLKSFAGAAIFTAAIAAKFPVLPARAEPPITFTGQPQIIEENDAVSASPLSEFLETNQGAVDSLKSLLQKKLELGEDEEGLKILKRLVAAQPEVTEWKFLLARLLSEIGEIENARNVYEEILASNPLSFEALFENALLMDRNGEGEAVIKRLEQALSVAEEENMVKEARDVKLIMAQIQFLQKKVDEAFGIYQELTKEDPGDFRPYFCRGMIYSLLDKNDEAKEQFAKYRELSPKKFEVDGYLRTPLSRMKLFGANES</sequence>
<gene>
    <name evidence="4" type="ORF">LLUT_LOCUS7122</name>
</gene>
<feature type="region of interest" description="Disordered" evidence="3">
    <location>
        <begin position="51"/>
        <end position="78"/>
    </location>
</feature>
<keyword evidence="2" id="KW-0175">Coiled coil</keyword>
<keyword evidence="5" id="KW-1185">Reference proteome</keyword>
<dbReference type="PANTHER" id="PTHR36350:SF3">
    <property type="entry name" value="TRANSMEMBRANE PROTEIN"/>
    <property type="match status" value="1"/>
</dbReference>
<evidence type="ECO:0000313" key="4">
    <source>
        <dbReference type="EMBL" id="CAL0306062.1"/>
    </source>
</evidence>
<dbReference type="Gene3D" id="1.25.40.10">
    <property type="entry name" value="Tetratricopeptide repeat domain"/>
    <property type="match status" value="2"/>
</dbReference>
<accession>A0AAV1W9Y7</accession>
<dbReference type="InterPro" id="IPR011990">
    <property type="entry name" value="TPR-like_helical_dom_sf"/>
</dbReference>